<evidence type="ECO:0000313" key="2">
    <source>
        <dbReference type="EMBL" id="KAK9986363.1"/>
    </source>
</evidence>
<dbReference type="SUPFAM" id="SSF54518">
    <property type="entry name" value="Tubby C-terminal domain-like"/>
    <property type="match status" value="1"/>
</dbReference>
<dbReference type="Pfam" id="PF04525">
    <property type="entry name" value="LOR"/>
    <property type="match status" value="1"/>
</dbReference>
<dbReference type="PANTHER" id="PTHR31087:SF22">
    <property type="entry name" value="PROTEIN LURP-ONE-RELATED 8"/>
    <property type="match status" value="1"/>
</dbReference>
<reference evidence="2 3" key="1">
    <citation type="submission" date="2024-01" db="EMBL/GenBank/DDBJ databases">
        <title>A telomere-to-telomere, gap-free genome of sweet tea (Lithocarpus litseifolius).</title>
        <authorList>
            <person name="Zhou J."/>
        </authorList>
    </citation>
    <scope>NUCLEOTIDE SEQUENCE [LARGE SCALE GENOMIC DNA]</scope>
    <source>
        <strain evidence="2">Zhou-2022a</strain>
        <tissue evidence="2">Leaf</tissue>
    </source>
</reference>
<proteinExistence type="inferred from homology"/>
<sequence length="220" mass="24337">MTKVYPNTTTLITSSPDGKGNAAILTVWKKSLLFSCNGFTVFDSKGDLVFRVDNYMASNKGEVVLMDAAGKPLYTIRRKRLSFGDNWLVYDGETAMNPRFAARKHVNILNTKCLAHVSDYNKANEGAGGSVGRSSPNSKNVMYEIEGSYTQRCCAVLDKKRRRVAEIKQKESVGGVGFGVDVFRLIVQPEIDAALAMTLVILLDQMYGSSRRLSTKFNNK</sequence>
<dbReference type="PANTHER" id="PTHR31087">
    <property type="match status" value="1"/>
</dbReference>
<dbReference type="Proteomes" id="UP001459277">
    <property type="component" value="Unassembled WGS sequence"/>
</dbReference>
<dbReference type="InterPro" id="IPR038595">
    <property type="entry name" value="LOR_sf"/>
</dbReference>
<accession>A0AAW2BLB0</accession>
<evidence type="ECO:0008006" key="4">
    <source>
        <dbReference type="Google" id="ProtNLM"/>
    </source>
</evidence>
<gene>
    <name evidence="2" type="ORF">SO802_031314</name>
</gene>
<organism evidence="2 3">
    <name type="scientific">Lithocarpus litseifolius</name>
    <dbReference type="NCBI Taxonomy" id="425828"/>
    <lineage>
        <taxon>Eukaryota</taxon>
        <taxon>Viridiplantae</taxon>
        <taxon>Streptophyta</taxon>
        <taxon>Embryophyta</taxon>
        <taxon>Tracheophyta</taxon>
        <taxon>Spermatophyta</taxon>
        <taxon>Magnoliopsida</taxon>
        <taxon>eudicotyledons</taxon>
        <taxon>Gunneridae</taxon>
        <taxon>Pentapetalae</taxon>
        <taxon>rosids</taxon>
        <taxon>fabids</taxon>
        <taxon>Fagales</taxon>
        <taxon>Fagaceae</taxon>
        <taxon>Lithocarpus</taxon>
    </lineage>
</organism>
<comment type="similarity">
    <text evidence="1">Belongs to the LOR family.</text>
</comment>
<dbReference type="EMBL" id="JAZDWU010000011">
    <property type="protein sequence ID" value="KAK9986363.1"/>
    <property type="molecule type" value="Genomic_DNA"/>
</dbReference>
<protein>
    <recommendedName>
        <fullName evidence="4">Protein LURP-one-related 8</fullName>
    </recommendedName>
</protein>
<keyword evidence="3" id="KW-1185">Reference proteome</keyword>
<dbReference type="InterPro" id="IPR007612">
    <property type="entry name" value="LOR"/>
</dbReference>
<evidence type="ECO:0000256" key="1">
    <source>
        <dbReference type="ARBA" id="ARBA00005437"/>
    </source>
</evidence>
<dbReference type="AlphaFoldDB" id="A0AAW2BLB0"/>
<dbReference type="InterPro" id="IPR025659">
    <property type="entry name" value="Tubby-like_C"/>
</dbReference>
<evidence type="ECO:0000313" key="3">
    <source>
        <dbReference type="Proteomes" id="UP001459277"/>
    </source>
</evidence>
<comment type="caution">
    <text evidence="2">The sequence shown here is derived from an EMBL/GenBank/DDBJ whole genome shotgun (WGS) entry which is preliminary data.</text>
</comment>
<dbReference type="Gene3D" id="2.40.160.200">
    <property type="entry name" value="LURP1-related"/>
    <property type="match status" value="1"/>
</dbReference>
<name>A0AAW2BLB0_9ROSI</name>